<keyword evidence="1" id="KW-0472">Membrane</keyword>
<keyword evidence="1" id="KW-1133">Transmembrane helix</keyword>
<evidence type="ECO:0000256" key="1">
    <source>
        <dbReference type="SAM" id="Phobius"/>
    </source>
</evidence>
<feature type="transmembrane region" description="Helical" evidence="1">
    <location>
        <begin position="12"/>
        <end position="31"/>
    </location>
</feature>
<gene>
    <name evidence="2" type="ORF">COY87_00705</name>
</gene>
<comment type="caution">
    <text evidence="2">The sequence shown here is derived from an EMBL/GenBank/DDBJ whole genome shotgun (WGS) entry which is preliminary data.</text>
</comment>
<dbReference type="AlphaFoldDB" id="A0A2M7QKN0"/>
<keyword evidence="1" id="KW-0812">Transmembrane</keyword>
<name>A0A2M7QKN0_9BACT</name>
<evidence type="ECO:0000313" key="3">
    <source>
        <dbReference type="Proteomes" id="UP000229401"/>
    </source>
</evidence>
<dbReference type="EMBL" id="PFLI01000023">
    <property type="protein sequence ID" value="PIY72491.1"/>
    <property type="molecule type" value="Genomic_DNA"/>
</dbReference>
<accession>A0A2M7QKN0</accession>
<dbReference type="Proteomes" id="UP000229401">
    <property type="component" value="Unassembled WGS sequence"/>
</dbReference>
<feature type="transmembrane region" description="Helical" evidence="1">
    <location>
        <begin position="146"/>
        <end position="164"/>
    </location>
</feature>
<proteinExistence type="predicted"/>
<sequence>MIKIFNKFFRLFFSDALLIAIIVLNVIINLFQTIKGKIVYDIDIARDFLLIDQIILTQHPTLIGARTAIDGVFHGPFWLYLNLPIFFLSKGNPIVISWFWLLLFMLLLLSVFIITSKIADKKSALIACTLLSTQGIFFIKSPTNPFGAFLLYPFFFYFFLNYVCKHNKQHLALSVILLGFIIQSEIVFGLPIFFSVFFLLFLSKNK</sequence>
<feature type="transmembrane region" description="Helical" evidence="1">
    <location>
        <begin position="171"/>
        <end position="202"/>
    </location>
</feature>
<evidence type="ECO:0000313" key="2">
    <source>
        <dbReference type="EMBL" id="PIY72491.1"/>
    </source>
</evidence>
<protein>
    <recommendedName>
        <fullName evidence="4">Glycosyltransferase RgtA/B/C/D-like domain-containing protein</fullName>
    </recommendedName>
</protein>
<organism evidence="2 3">
    <name type="scientific">Candidatus Roizmanbacteria bacterium CG_4_10_14_0_8_um_filter_33_9</name>
    <dbReference type="NCBI Taxonomy" id="1974826"/>
    <lineage>
        <taxon>Bacteria</taxon>
        <taxon>Candidatus Roizmaniibacteriota</taxon>
    </lineage>
</organism>
<reference evidence="3" key="1">
    <citation type="submission" date="2017-09" db="EMBL/GenBank/DDBJ databases">
        <title>Depth-based differentiation of microbial function through sediment-hosted aquifers and enrichment of novel symbionts in the deep terrestrial subsurface.</title>
        <authorList>
            <person name="Probst A.J."/>
            <person name="Ladd B."/>
            <person name="Jarett J.K."/>
            <person name="Geller-Mcgrath D.E."/>
            <person name="Sieber C.M.K."/>
            <person name="Emerson J.B."/>
            <person name="Anantharaman K."/>
            <person name="Thomas B.C."/>
            <person name="Malmstrom R."/>
            <person name="Stieglmeier M."/>
            <person name="Klingl A."/>
            <person name="Woyke T."/>
            <person name="Ryan C.M."/>
            <person name="Banfield J.F."/>
        </authorList>
    </citation>
    <scope>NUCLEOTIDE SEQUENCE [LARGE SCALE GENOMIC DNA]</scope>
</reference>
<evidence type="ECO:0008006" key="4">
    <source>
        <dbReference type="Google" id="ProtNLM"/>
    </source>
</evidence>
<feature type="transmembrane region" description="Helical" evidence="1">
    <location>
        <begin position="94"/>
        <end position="114"/>
    </location>
</feature>